<keyword evidence="7 15" id="KW-0812">Transmembrane</keyword>
<dbReference type="SMART" id="SM00387">
    <property type="entry name" value="HATPase_c"/>
    <property type="match status" value="1"/>
</dbReference>
<dbReference type="RefSeq" id="WP_053594498.1">
    <property type="nucleotide sequence ID" value="NZ_CP067341.1"/>
</dbReference>
<evidence type="ECO:0000259" key="16">
    <source>
        <dbReference type="PROSITE" id="PS50109"/>
    </source>
</evidence>
<evidence type="ECO:0000256" key="3">
    <source>
        <dbReference type="ARBA" id="ARBA00012438"/>
    </source>
</evidence>
<dbReference type="SMART" id="SM00388">
    <property type="entry name" value="HisKA"/>
    <property type="match status" value="1"/>
</dbReference>
<evidence type="ECO:0000256" key="1">
    <source>
        <dbReference type="ARBA" id="ARBA00000085"/>
    </source>
</evidence>
<evidence type="ECO:0000256" key="10">
    <source>
        <dbReference type="ARBA" id="ARBA00022840"/>
    </source>
</evidence>
<dbReference type="GO" id="GO:0016301">
    <property type="term" value="F:kinase activity"/>
    <property type="evidence" value="ECO:0007669"/>
    <property type="project" value="UniProtKB-KW"/>
</dbReference>
<dbReference type="EMBL" id="CP067341">
    <property type="protein sequence ID" value="QQP13915.1"/>
    <property type="molecule type" value="Genomic_DNA"/>
</dbReference>
<protein>
    <recommendedName>
        <fullName evidence="3">histidine kinase</fullName>
        <ecNumber evidence="3">2.7.13.3</ecNumber>
    </recommendedName>
</protein>
<dbReference type="PANTHER" id="PTHR45528">
    <property type="entry name" value="SENSOR HISTIDINE KINASE CPXA"/>
    <property type="match status" value="1"/>
</dbReference>
<keyword evidence="8" id="KW-0547">Nucleotide-binding</keyword>
<sequence length="506" mass="58228">MRKIIKPFKYLLSKLKILIINAITKVRQSIRIQLLTTFILCAFLGLLVARVTLPFLENINETVTIDYSGGMQQINFQAQRAADLAVSENSIEALQQMIEDENLKMEMKQSALKVLVTDERGKVLYKTKQAEEEQIDLHNKIRHVMDFAINNPFYNYDIPQVEDSRQEFIAFYPLTIEDKGLYLFVSGIPKGAVISQKKKGPIPPLMGIAFFTFSFFYITKRKMKQIEALAKGVKEIAKGDLTYRIEKKGKDEIALLTENVNHMAEAIMASIEMERRIDKQKNELITNVSHDLRTPLTSIMGYLRLLRDEKYETKEQYDEYIKIAFSKSEQLKNLIDDLFEYTKLTNESNVLAQHQVCLNELLDQLIEELIPQAEENHRTFIKNFSEERIFATVDSEKIVRVFDNLLMNAIKYSTDKGEIFVSLERKERYVQICVANESNEFTSEELMSLFERFYKKDQSRTSVAEGSGLGLAIAKSIVELHGGKIEAKYADGLLQFIIMLPVIAAE</sequence>
<dbReference type="SMART" id="SM00304">
    <property type="entry name" value="HAMP"/>
    <property type="match status" value="1"/>
</dbReference>
<evidence type="ECO:0000256" key="2">
    <source>
        <dbReference type="ARBA" id="ARBA00004651"/>
    </source>
</evidence>
<evidence type="ECO:0000259" key="17">
    <source>
        <dbReference type="PROSITE" id="PS50885"/>
    </source>
</evidence>
<evidence type="ECO:0000256" key="7">
    <source>
        <dbReference type="ARBA" id="ARBA00022692"/>
    </source>
</evidence>
<organism evidence="18 19">
    <name type="scientific">Lysinibacillus agricola</name>
    <dbReference type="NCBI Taxonomy" id="2590012"/>
    <lineage>
        <taxon>Bacteria</taxon>
        <taxon>Bacillati</taxon>
        <taxon>Bacillota</taxon>
        <taxon>Bacilli</taxon>
        <taxon>Bacillales</taxon>
        <taxon>Bacillaceae</taxon>
        <taxon>Lysinibacillus</taxon>
    </lineage>
</organism>
<dbReference type="Proteomes" id="UP000596049">
    <property type="component" value="Chromosome"/>
</dbReference>
<name>A0ABX7AVY6_9BACI</name>
<dbReference type="SUPFAM" id="SSF158472">
    <property type="entry name" value="HAMP domain-like"/>
    <property type="match status" value="1"/>
</dbReference>
<dbReference type="EC" id="2.7.13.3" evidence="3"/>
<evidence type="ECO:0000256" key="15">
    <source>
        <dbReference type="SAM" id="Phobius"/>
    </source>
</evidence>
<dbReference type="PROSITE" id="PS50885">
    <property type="entry name" value="HAMP"/>
    <property type="match status" value="1"/>
</dbReference>
<keyword evidence="12" id="KW-0902">Two-component regulatory system</keyword>
<dbReference type="Gene3D" id="1.10.287.130">
    <property type="match status" value="1"/>
</dbReference>
<evidence type="ECO:0000256" key="14">
    <source>
        <dbReference type="SAM" id="Coils"/>
    </source>
</evidence>
<proteinExistence type="predicted"/>
<dbReference type="SUPFAM" id="SSF47384">
    <property type="entry name" value="Homodimeric domain of signal transducing histidine kinase"/>
    <property type="match status" value="1"/>
</dbReference>
<keyword evidence="9 18" id="KW-0418">Kinase</keyword>
<evidence type="ECO:0000256" key="6">
    <source>
        <dbReference type="ARBA" id="ARBA00022679"/>
    </source>
</evidence>
<keyword evidence="5" id="KW-0597">Phosphoprotein</keyword>
<feature type="transmembrane region" description="Helical" evidence="15">
    <location>
        <begin position="34"/>
        <end position="56"/>
    </location>
</feature>
<evidence type="ECO:0000256" key="13">
    <source>
        <dbReference type="ARBA" id="ARBA00023136"/>
    </source>
</evidence>
<evidence type="ECO:0000256" key="8">
    <source>
        <dbReference type="ARBA" id="ARBA00022741"/>
    </source>
</evidence>
<dbReference type="SUPFAM" id="SSF55874">
    <property type="entry name" value="ATPase domain of HSP90 chaperone/DNA topoisomerase II/histidine kinase"/>
    <property type="match status" value="1"/>
</dbReference>
<dbReference type="PROSITE" id="PS50109">
    <property type="entry name" value="HIS_KIN"/>
    <property type="match status" value="1"/>
</dbReference>
<keyword evidence="14" id="KW-0175">Coiled coil</keyword>
<dbReference type="Pfam" id="PF00672">
    <property type="entry name" value="HAMP"/>
    <property type="match status" value="1"/>
</dbReference>
<keyword evidence="19" id="KW-1185">Reference proteome</keyword>
<gene>
    <name evidence="18" type="ORF">FJQ98_07740</name>
</gene>
<dbReference type="InterPro" id="IPR036097">
    <property type="entry name" value="HisK_dim/P_sf"/>
</dbReference>
<evidence type="ECO:0000313" key="18">
    <source>
        <dbReference type="EMBL" id="QQP13915.1"/>
    </source>
</evidence>
<dbReference type="Pfam" id="PF02518">
    <property type="entry name" value="HATPase_c"/>
    <property type="match status" value="1"/>
</dbReference>
<evidence type="ECO:0000313" key="19">
    <source>
        <dbReference type="Proteomes" id="UP000596049"/>
    </source>
</evidence>
<keyword evidence="4" id="KW-1003">Cell membrane</keyword>
<dbReference type="PRINTS" id="PR00344">
    <property type="entry name" value="BCTRLSENSOR"/>
</dbReference>
<dbReference type="PANTHER" id="PTHR45528:SF8">
    <property type="entry name" value="HISTIDINE KINASE"/>
    <property type="match status" value="1"/>
</dbReference>
<feature type="coiled-coil region" evidence="14">
    <location>
        <begin position="84"/>
        <end position="111"/>
    </location>
</feature>
<dbReference type="InterPro" id="IPR050398">
    <property type="entry name" value="HssS/ArlS-like"/>
</dbReference>
<dbReference type="Gene3D" id="3.30.565.10">
    <property type="entry name" value="Histidine kinase-like ATPase, C-terminal domain"/>
    <property type="match status" value="1"/>
</dbReference>
<accession>A0ABX7AVY6</accession>
<evidence type="ECO:0000256" key="11">
    <source>
        <dbReference type="ARBA" id="ARBA00022989"/>
    </source>
</evidence>
<dbReference type="Gene3D" id="6.10.340.10">
    <property type="match status" value="1"/>
</dbReference>
<dbReference type="InterPro" id="IPR036890">
    <property type="entry name" value="HATPase_C_sf"/>
</dbReference>
<reference evidence="18 19" key="1">
    <citation type="submission" date="2020-01" db="EMBL/GenBank/DDBJ databases">
        <authorList>
            <person name="Liu G."/>
            <person name="Liu B."/>
        </authorList>
    </citation>
    <scope>NUCLEOTIDE SEQUENCE [LARGE SCALE GENOMIC DNA]</scope>
    <source>
        <strain evidence="18 19">FJAT-51161</strain>
    </source>
</reference>
<dbReference type="Pfam" id="PF00512">
    <property type="entry name" value="HisKA"/>
    <property type="match status" value="1"/>
</dbReference>
<feature type="domain" description="Histidine kinase" evidence="16">
    <location>
        <begin position="287"/>
        <end position="504"/>
    </location>
</feature>
<keyword evidence="11 15" id="KW-1133">Transmembrane helix</keyword>
<keyword evidence="10" id="KW-0067">ATP-binding</keyword>
<comment type="subcellular location">
    <subcellularLocation>
        <location evidence="2">Cell membrane</location>
        <topology evidence="2">Multi-pass membrane protein</topology>
    </subcellularLocation>
</comment>
<dbReference type="InterPro" id="IPR004358">
    <property type="entry name" value="Sig_transdc_His_kin-like_C"/>
</dbReference>
<evidence type="ECO:0000256" key="12">
    <source>
        <dbReference type="ARBA" id="ARBA00023012"/>
    </source>
</evidence>
<keyword evidence="6" id="KW-0808">Transferase</keyword>
<dbReference type="InterPro" id="IPR003594">
    <property type="entry name" value="HATPase_dom"/>
</dbReference>
<dbReference type="CDD" id="cd00082">
    <property type="entry name" value="HisKA"/>
    <property type="match status" value="1"/>
</dbReference>
<dbReference type="CDD" id="cd06225">
    <property type="entry name" value="HAMP"/>
    <property type="match status" value="1"/>
</dbReference>
<dbReference type="InterPro" id="IPR003660">
    <property type="entry name" value="HAMP_dom"/>
</dbReference>
<evidence type="ECO:0000256" key="9">
    <source>
        <dbReference type="ARBA" id="ARBA00022777"/>
    </source>
</evidence>
<comment type="catalytic activity">
    <reaction evidence="1">
        <text>ATP + protein L-histidine = ADP + protein N-phospho-L-histidine.</text>
        <dbReference type="EC" id="2.7.13.3"/>
    </reaction>
</comment>
<dbReference type="InterPro" id="IPR005467">
    <property type="entry name" value="His_kinase_dom"/>
</dbReference>
<dbReference type="InterPro" id="IPR003661">
    <property type="entry name" value="HisK_dim/P_dom"/>
</dbReference>
<evidence type="ECO:0000256" key="4">
    <source>
        <dbReference type="ARBA" id="ARBA00022475"/>
    </source>
</evidence>
<evidence type="ECO:0000256" key="5">
    <source>
        <dbReference type="ARBA" id="ARBA00022553"/>
    </source>
</evidence>
<keyword evidence="13 15" id="KW-0472">Membrane</keyword>
<feature type="domain" description="HAMP" evidence="17">
    <location>
        <begin position="220"/>
        <end position="272"/>
    </location>
</feature>